<dbReference type="Gene3D" id="1.10.10.10">
    <property type="entry name" value="Winged helix-like DNA-binding domain superfamily/Winged helix DNA-binding domain"/>
    <property type="match status" value="1"/>
</dbReference>
<dbReference type="SUPFAM" id="SSF52172">
    <property type="entry name" value="CheY-like"/>
    <property type="match status" value="1"/>
</dbReference>
<dbReference type="CDD" id="cd17574">
    <property type="entry name" value="REC_OmpR"/>
    <property type="match status" value="1"/>
</dbReference>
<keyword evidence="3" id="KW-0805">Transcription regulation</keyword>
<evidence type="ECO:0000256" key="1">
    <source>
        <dbReference type="ARBA" id="ARBA00022553"/>
    </source>
</evidence>
<protein>
    <submittedName>
        <fullName evidence="8">Transcriptional regulatory protein SrrA</fullName>
    </submittedName>
</protein>
<dbReference type="Gene3D" id="6.10.250.690">
    <property type="match status" value="1"/>
</dbReference>
<dbReference type="Pfam" id="PF00486">
    <property type="entry name" value="Trans_reg_C"/>
    <property type="match status" value="1"/>
</dbReference>
<evidence type="ECO:0000256" key="4">
    <source>
        <dbReference type="ARBA" id="ARBA00023125"/>
    </source>
</evidence>
<evidence type="ECO:0000256" key="3">
    <source>
        <dbReference type="ARBA" id="ARBA00023015"/>
    </source>
</evidence>
<evidence type="ECO:0000259" key="6">
    <source>
        <dbReference type="PROSITE" id="PS50110"/>
    </source>
</evidence>
<keyword evidence="5" id="KW-0804">Transcription</keyword>
<dbReference type="PANTHER" id="PTHR48111:SF40">
    <property type="entry name" value="PHOSPHATE REGULON TRANSCRIPTIONAL REGULATORY PROTEIN PHOB"/>
    <property type="match status" value="1"/>
</dbReference>
<dbReference type="Pfam" id="PF00072">
    <property type="entry name" value="Response_reg"/>
    <property type="match status" value="1"/>
</dbReference>
<dbReference type="AlphaFoldDB" id="A0A485M1S5"/>
<proteinExistence type="predicted"/>
<dbReference type="GO" id="GO:0000156">
    <property type="term" value="F:phosphorelay response regulator activity"/>
    <property type="evidence" value="ECO:0007669"/>
    <property type="project" value="TreeGrafter"/>
</dbReference>
<gene>
    <name evidence="8" type="primary">srrA</name>
    <name evidence="8" type="ORF">SCFA_3070003</name>
</gene>
<dbReference type="GO" id="GO:0006355">
    <property type="term" value="P:regulation of DNA-templated transcription"/>
    <property type="evidence" value="ECO:0007669"/>
    <property type="project" value="InterPro"/>
</dbReference>
<dbReference type="FunFam" id="1.10.10.10:FF:000018">
    <property type="entry name" value="DNA-binding response regulator ResD"/>
    <property type="match status" value="1"/>
</dbReference>
<reference evidence="8" key="1">
    <citation type="submission" date="2019-03" db="EMBL/GenBank/DDBJ databases">
        <authorList>
            <person name="Hao L."/>
        </authorList>
    </citation>
    <scope>NUCLEOTIDE SEQUENCE</scope>
</reference>
<keyword evidence="2" id="KW-0902">Two-component regulatory system</keyword>
<dbReference type="FunFam" id="3.40.50.2300:FF:000001">
    <property type="entry name" value="DNA-binding response regulator PhoB"/>
    <property type="match status" value="1"/>
</dbReference>
<dbReference type="PROSITE" id="PS51755">
    <property type="entry name" value="OMPR_PHOB"/>
    <property type="match status" value="1"/>
</dbReference>
<organism evidence="8">
    <name type="scientific">anaerobic digester metagenome</name>
    <dbReference type="NCBI Taxonomy" id="1263854"/>
    <lineage>
        <taxon>unclassified sequences</taxon>
        <taxon>metagenomes</taxon>
        <taxon>ecological metagenomes</taxon>
    </lineage>
</organism>
<dbReference type="PROSITE" id="PS50110">
    <property type="entry name" value="RESPONSE_REGULATORY"/>
    <property type="match status" value="1"/>
</dbReference>
<feature type="domain" description="OmpR/PhoB-type" evidence="7">
    <location>
        <begin position="128"/>
        <end position="227"/>
    </location>
</feature>
<sequence>MSNKILAVDDDPKILKILLHTLRKEGFEVITAASGEEALEKVGKYLPDLVILDIMMPGMDGFETFQRLKALHDVPVIILSARSDEVDRVVGFRMGVDDYQTKPFSPTELALRVKAILRRVRDPGEQAKTVLKFGELTLDYNKRLITCKNQKIELTPKEFEVLWLMASNPNKVFSKAHLLEKVWESSYYGDDNTVTVHIRRIREKLEENPSSPLYIKTVWGIGYKFEYESNLKK</sequence>
<name>A0A485M1S5_9ZZZZ</name>
<dbReference type="GO" id="GO:0005829">
    <property type="term" value="C:cytosol"/>
    <property type="evidence" value="ECO:0007669"/>
    <property type="project" value="TreeGrafter"/>
</dbReference>
<dbReference type="InterPro" id="IPR036388">
    <property type="entry name" value="WH-like_DNA-bd_sf"/>
</dbReference>
<dbReference type="GO" id="GO:0000976">
    <property type="term" value="F:transcription cis-regulatory region binding"/>
    <property type="evidence" value="ECO:0007669"/>
    <property type="project" value="TreeGrafter"/>
</dbReference>
<dbReference type="InterPro" id="IPR001867">
    <property type="entry name" value="OmpR/PhoB-type_DNA-bd"/>
</dbReference>
<dbReference type="InterPro" id="IPR001789">
    <property type="entry name" value="Sig_transdc_resp-reg_receiver"/>
</dbReference>
<dbReference type="PANTHER" id="PTHR48111">
    <property type="entry name" value="REGULATOR OF RPOS"/>
    <property type="match status" value="1"/>
</dbReference>
<dbReference type="GO" id="GO:0032993">
    <property type="term" value="C:protein-DNA complex"/>
    <property type="evidence" value="ECO:0007669"/>
    <property type="project" value="TreeGrafter"/>
</dbReference>
<dbReference type="SMART" id="SM00448">
    <property type="entry name" value="REC"/>
    <property type="match status" value="1"/>
</dbReference>
<dbReference type="EMBL" id="CAADRN010000232">
    <property type="protein sequence ID" value="VFU15655.1"/>
    <property type="molecule type" value="Genomic_DNA"/>
</dbReference>
<dbReference type="InterPro" id="IPR011006">
    <property type="entry name" value="CheY-like_superfamily"/>
</dbReference>
<feature type="domain" description="Response regulatory" evidence="6">
    <location>
        <begin position="4"/>
        <end position="117"/>
    </location>
</feature>
<dbReference type="InterPro" id="IPR039420">
    <property type="entry name" value="WalR-like"/>
</dbReference>
<evidence type="ECO:0000259" key="7">
    <source>
        <dbReference type="PROSITE" id="PS51755"/>
    </source>
</evidence>
<evidence type="ECO:0000256" key="2">
    <source>
        <dbReference type="ARBA" id="ARBA00023012"/>
    </source>
</evidence>
<dbReference type="SMART" id="SM00862">
    <property type="entry name" value="Trans_reg_C"/>
    <property type="match status" value="1"/>
</dbReference>
<keyword evidence="1" id="KW-0597">Phosphoprotein</keyword>
<dbReference type="Gene3D" id="3.40.50.2300">
    <property type="match status" value="1"/>
</dbReference>
<keyword evidence="4" id="KW-0238">DNA-binding</keyword>
<evidence type="ECO:0000313" key="8">
    <source>
        <dbReference type="EMBL" id="VFU15655.1"/>
    </source>
</evidence>
<accession>A0A485M1S5</accession>
<evidence type="ECO:0000256" key="5">
    <source>
        <dbReference type="ARBA" id="ARBA00023163"/>
    </source>
</evidence>
<dbReference type="CDD" id="cd00383">
    <property type="entry name" value="trans_reg_C"/>
    <property type="match status" value="1"/>
</dbReference>